<evidence type="ECO:0000256" key="3">
    <source>
        <dbReference type="ARBA" id="ARBA00022833"/>
    </source>
</evidence>
<evidence type="ECO:0000259" key="9">
    <source>
        <dbReference type="PROSITE" id="PS50188"/>
    </source>
</evidence>
<feature type="domain" description="B30.2/SPRY" evidence="9">
    <location>
        <begin position="289"/>
        <end position="487"/>
    </location>
</feature>
<dbReference type="SUPFAM" id="SSF57850">
    <property type="entry name" value="RING/U-box"/>
    <property type="match status" value="1"/>
</dbReference>
<gene>
    <name evidence="10" type="ORF">NDU88_001543</name>
</gene>
<keyword evidence="3" id="KW-0862">Zinc</keyword>
<dbReference type="InterPro" id="IPR013083">
    <property type="entry name" value="Znf_RING/FYVE/PHD"/>
</dbReference>
<dbReference type="InterPro" id="IPR001870">
    <property type="entry name" value="B30.2/SPRY"/>
</dbReference>
<dbReference type="SUPFAM" id="SSF49899">
    <property type="entry name" value="Concanavalin A-like lectins/glucanases"/>
    <property type="match status" value="1"/>
</dbReference>
<proteinExistence type="predicted"/>
<dbReference type="Proteomes" id="UP001066276">
    <property type="component" value="Chromosome 4_2"/>
</dbReference>
<evidence type="ECO:0000313" key="11">
    <source>
        <dbReference type="Proteomes" id="UP001066276"/>
    </source>
</evidence>
<dbReference type="Gene3D" id="3.30.40.10">
    <property type="entry name" value="Zinc/RING finger domain, C3HC4 (zinc finger)"/>
    <property type="match status" value="1"/>
</dbReference>
<dbReference type="PROSITE" id="PS50188">
    <property type="entry name" value="B302_SPRY"/>
    <property type="match status" value="1"/>
</dbReference>
<accession>A0AAV7SA67</accession>
<dbReference type="Gene3D" id="3.30.160.60">
    <property type="entry name" value="Classic Zinc Finger"/>
    <property type="match status" value="1"/>
</dbReference>
<dbReference type="PANTHER" id="PTHR24103">
    <property type="entry name" value="E3 UBIQUITIN-PROTEIN LIGASE TRIM"/>
    <property type="match status" value="1"/>
</dbReference>
<evidence type="ECO:0000259" key="7">
    <source>
        <dbReference type="PROSITE" id="PS50089"/>
    </source>
</evidence>
<reference evidence="10" key="1">
    <citation type="journal article" date="2022" name="bioRxiv">
        <title>Sequencing and chromosome-scale assembly of the giantPleurodeles waltlgenome.</title>
        <authorList>
            <person name="Brown T."/>
            <person name="Elewa A."/>
            <person name="Iarovenko S."/>
            <person name="Subramanian E."/>
            <person name="Araus A.J."/>
            <person name="Petzold A."/>
            <person name="Susuki M."/>
            <person name="Suzuki K.-i.T."/>
            <person name="Hayashi T."/>
            <person name="Toyoda A."/>
            <person name="Oliveira C."/>
            <person name="Osipova E."/>
            <person name="Leigh N.D."/>
            <person name="Simon A."/>
            <person name="Yun M.H."/>
        </authorList>
    </citation>
    <scope>NUCLEOTIDE SEQUENCE</scope>
    <source>
        <strain evidence="10">20211129_DDA</strain>
        <tissue evidence="10">Liver</tissue>
    </source>
</reference>
<dbReference type="AlphaFoldDB" id="A0AAV7SA67"/>
<evidence type="ECO:0000259" key="8">
    <source>
        <dbReference type="PROSITE" id="PS50119"/>
    </source>
</evidence>
<dbReference type="SMART" id="SM00336">
    <property type="entry name" value="BBOX"/>
    <property type="match status" value="1"/>
</dbReference>
<dbReference type="InterPro" id="IPR013320">
    <property type="entry name" value="ConA-like_dom_sf"/>
</dbReference>
<keyword evidence="4 6" id="KW-0175">Coiled coil</keyword>
<evidence type="ECO:0000256" key="1">
    <source>
        <dbReference type="ARBA" id="ARBA00022723"/>
    </source>
</evidence>
<evidence type="ECO:0000256" key="2">
    <source>
        <dbReference type="ARBA" id="ARBA00022771"/>
    </source>
</evidence>
<dbReference type="SMART" id="SM00449">
    <property type="entry name" value="SPRY"/>
    <property type="match status" value="1"/>
</dbReference>
<dbReference type="FunFam" id="2.60.120.920:FF:000004">
    <property type="entry name" value="Butyrophilin subfamily 1 member A1"/>
    <property type="match status" value="1"/>
</dbReference>
<dbReference type="InterPro" id="IPR050143">
    <property type="entry name" value="TRIM/RBCC"/>
</dbReference>
<feature type="domain" description="B box-type" evidence="8">
    <location>
        <begin position="89"/>
        <end position="130"/>
    </location>
</feature>
<dbReference type="InterPro" id="IPR043136">
    <property type="entry name" value="B30.2/SPRY_sf"/>
</dbReference>
<organism evidence="10 11">
    <name type="scientific">Pleurodeles waltl</name>
    <name type="common">Iberian ribbed newt</name>
    <dbReference type="NCBI Taxonomy" id="8319"/>
    <lineage>
        <taxon>Eukaryota</taxon>
        <taxon>Metazoa</taxon>
        <taxon>Chordata</taxon>
        <taxon>Craniata</taxon>
        <taxon>Vertebrata</taxon>
        <taxon>Euteleostomi</taxon>
        <taxon>Amphibia</taxon>
        <taxon>Batrachia</taxon>
        <taxon>Caudata</taxon>
        <taxon>Salamandroidea</taxon>
        <taxon>Salamandridae</taxon>
        <taxon>Pleurodelinae</taxon>
        <taxon>Pleurodeles</taxon>
    </lineage>
</organism>
<dbReference type="PROSITE" id="PS00518">
    <property type="entry name" value="ZF_RING_1"/>
    <property type="match status" value="1"/>
</dbReference>
<dbReference type="InterPro" id="IPR017907">
    <property type="entry name" value="Znf_RING_CS"/>
</dbReference>
<feature type="coiled-coil region" evidence="6">
    <location>
        <begin position="199"/>
        <end position="237"/>
    </location>
</feature>
<dbReference type="SMART" id="SM00184">
    <property type="entry name" value="RING"/>
    <property type="match status" value="1"/>
</dbReference>
<evidence type="ECO:0000256" key="6">
    <source>
        <dbReference type="SAM" id="Coils"/>
    </source>
</evidence>
<dbReference type="PRINTS" id="PR01407">
    <property type="entry name" value="BUTYPHLNCDUF"/>
</dbReference>
<dbReference type="InterPro" id="IPR003877">
    <property type="entry name" value="SPRY_dom"/>
</dbReference>
<keyword evidence="2 5" id="KW-0863">Zinc-finger</keyword>
<comment type="caution">
    <text evidence="10">The sequence shown here is derived from an EMBL/GenBank/DDBJ whole genome shotgun (WGS) entry which is preliminary data.</text>
</comment>
<dbReference type="InterPro" id="IPR001841">
    <property type="entry name" value="Znf_RING"/>
</dbReference>
<dbReference type="Pfam" id="PF00643">
    <property type="entry name" value="zf-B_box"/>
    <property type="match status" value="1"/>
</dbReference>
<dbReference type="EMBL" id="JANPWB010000008">
    <property type="protein sequence ID" value="KAJ1161055.1"/>
    <property type="molecule type" value="Genomic_DNA"/>
</dbReference>
<evidence type="ECO:0000256" key="5">
    <source>
        <dbReference type="PROSITE-ProRule" id="PRU00024"/>
    </source>
</evidence>
<dbReference type="InterPro" id="IPR006574">
    <property type="entry name" value="PRY"/>
</dbReference>
<dbReference type="PROSITE" id="PS50119">
    <property type="entry name" value="ZF_BBOX"/>
    <property type="match status" value="1"/>
</dbReference>
<dbReference type="SUPFAM" id="SSF57845">
    <property type="entry name" value="B-box zinc-binding domain"/>
    <property type="match status" value="1"/>
</dbReference>
<dbReference type="InterPro" id="IPR003879">
    <property type="entry name" value="Butyrophylin_SPRY"/>
</dbReference>
<evidence type="ECO:0000256" key="4">
    <source>
        <dbReference type="ARBA" id="ARBA00023054"/>
    </source>
</evidence>
<dbReference type="Pfam" id="PF00622">
    <property type="entry name" value="SPRY"/>
    <property type="match status" value="1"/>
</dbReference>
<dbReference type="SMART" id="SM00589">
    <property type="entry name" value="PRY"/>
    <property type="match status" value="1"/>
</dbReference>
<name>A0AAV7SA67_PLEWA</name>
<keyword evidence="1" id="KW-0479">Metal-binding</keyword>
<feature type="domain" description="RING-type" evidence="7">
    <location>
        <begin position="16"/>
        <end position="57"/>
    </location>
</feature>
<dbReference type="PROSITE" id="PS50089">
    <property type="entry name" value="ZF_RING_2"/>
    <property type="match status" value="1"/>
</dbReference>
<dbReference type="Pfam" id="PF13765">
    <property type="entry name" value="PRY"/>
    <property type="match status" value="1"/>
</dbReference>
<dbReference type="Gene3D" id="2.60.120.920">
    <property type="match status" value="1"/>
</dbReference>
<protein>
    <submittedName>
        <fullName evidence="10">Uncharacterized protein</fullName>
    </submittedName>
</protein>
<dbReference type="CDD" id="cd19762">
    <property type="entry name" value="Bbox2_TRIM7-like"/>
    <property type="match status" value="1"/>
</dbReference>
<sequence>MATARPEENLQNEIICAICLGYFKEPVTTDCGHNFCRSCIRNYWEVQFGNGICPQCRHRSELKILRVNTQLANIVASIQQLQMSPRHAVDANICQEHEETLKLFCHDDLTPICVVCDRSVRHRTHNVLPINEAVVEYKESFKRLLEPLKRQLQNLKGWTTNKKHETANLEAKFKIQSENISNEFEEFQRYLDDQKRLLLTSLEDEKKELLNNLQGKIAKLQEQHSSLQKLITDIETKPDLEFLKEVKNNLSRCEHFKNHTPEENSPELEKNLKSFNQHYPNLKKALLRARETFVAELEWKKAQRFAGDITLDPHTANPWLILSDHGKSVGYGDRAQDLPRNPERYDSYAFVLGQESLTSGKHYWEVEVGKKTSWTLGVCDESQSRKGSLILEPQRGYWVIRLIDNCYQANTTPCTPLTPCVRPSKVGIYLNYEAGMLSFYNIKDRSLLYSFIQAPFPRTLRACFSPSISDSGRNAVPLRILPVRIEE</sequence>
<evidence type="ECO:0000313" key="10">
    <source>
        <dbReference type="EMBL" id="KAJ1161055.1"/>
    </source>
</evidence>
<dbReference type="Pfam" id="PF15227">
    <property type="entry name" value="zf-C3HC4_4"/>
    <property type="match status" value="1"/>
</dbReference>
<dbReference type="InterPro" id="IPR000315">
    <property type="entry name" value="Znf_B-box"/>
</dbReference>
<dbReference type="GO" id="GO:0008270">
    <property type="term" value="F:zinc ion binding"/>
    <property type="evidence" value="ECO:0007669"/>
    <property type="project" value="UniProtKB-KW"/>
</dbReference>
<keyword evidence="11" id="KW-1185">Reference proteome</keyword>